<keyword evidence="3 7" id="KW-0812">Transmembrane</keyword>
<comment type="subcellular location">
    <subcellularLocation>
        <location evidence="1">Cell membrane</location>
        <topology evidence="1">Multi-pass membrane protein</topology>
    </subcellularLocation>
</comment>
<comment type="similarity">
    <text evidence="6">Belongs to the ABC-4 integral membrane protein family.</text>
</comment>
<evidence type="ECO:0000256" key="2">
    <source>
        <dbReference type="ARBA" id="ARBA00022475"/>
    </source>
</evidence>
<evidence type="ECO:0000256" key="4">
    <source>
        <dbReference type="ARBA" id="ARBA00022989"/>
    </source>
</evidence>
<dbReference type="STRING" id="269796.Rru_A2806"/>
<dbReference type="GO" id="GO:0005886">
    <property type="term" value="C:plasma membrane"/>
    <property type="evidence" value="ECO:0007669"/>
    <property type="project" value="UniProtKB-SubCell"/>
</dbReference>
<dbReference type="Pfam" id="PF02687">
    <property type="entry name" value="FtsX"/>
    <property type="match status" value="1"/>
</dbReference>
<organism evidence="9 10">
    <name type="scientific">Rhodospirillum rubrum (strain ATCC 11170 / ATH 1.1.1 / DSM 467 / LMG 4362 / NCIMB 8255 / S1)</name>
    <dbReference type="NCBI Taxonomy" id="269796"/>
    <lineage>
        <taxon>Bacteria</taxon>
        <taxon>Pseudomonadati</taxon>
        <taxon>Pseudomonadota</taxon>
        <taxon>Alphaproteobacteria</taxon>
        <taxon>Rhodospirillales</taxon>
        <taxon>Rhodospirillaceae</taxon>
        <taxon>Rhodospirillum</taxon>
    </lineage>
</organism>
<keyword evidence="2" id="KW-1003">Cell membrane</keyword>
<dbReference type="PhylomeDB" id="Q2RQJ2"/>
<evidence type="ECO:0000259" key="8">
    <source>
        <dbReference type="Pfam" id="PF02687"/>
    </source>
</evidence>
<accession>Q2RQJ2</accession>
<dbReference type="EnsemblBacteria" id="ABC23603">
    <property type="protein sequence ID" value="ABC23603"/>
    <property type="gene ID" value="Rru_A2806"/>
</dbReference>
<evidence type="ECO:0000313" key="10">
    <source>
        <dbReference type="Proteomes" id="UP000001929"/>
    </source>
</evidence>
<keyword evidence="5 7" id="KW-0472">Membrane</keyword>
<dbReference type="GO" id="GO:0022857">
    <property type="term" value="F:transmembrane transporter activity"/>
    <property type="evidence" value="ECO:0007669"/>
    <property type="project" value="TreeGrafter"/>
</dbReference>
<evidence type="ECO:0000256" key="3">
    <source>
        <dbReference type="ARBA" id="ARBA00022692"/>
    </source>
</evidence>
<reference evidence="9 10" key="1">
    <citation type="journal article" date="2011" name="Stand. Genomic Sci.">
        <title>Complete genome sequence of Rhodospirillum rubrum type strain (S1).</title>
        <authorList>
            <person name="Munk A.C."/>
            <person name="Copeland A."/>
            <person name="Lucas S."/>
            <person name="Lapidus A."/>
            <person name="Del Rio T.G."/>
            <person name="Barry K."/>
            <person name="Detter J.C."/>
            <person name="Hammon N."/>
            <person name="Israni S."/>
            <person name="Pitluck S."/>
            <person name="Brettin T."/>
            <person name="Bruce D."/>
            <person name="Han C."/>
            <person name="Tapia R."/>
            <person name="Gilna P."/>
            <person name="Schmutz J."/>
            <person name="Larimer F."/>
            <person name="Land M."/>
            <person name="Kyrpides N.C."/>
            <person name="Mavromatis K."/>
            <person name="Richardson P."/>
            <person name="Rohde M."/>
            <person name="Goker M."/>
            <person name="Klenk H.P."/>
            <person name="Zhang Y."/>
            <person name="Roberts G.P."/>
            <person name="Reslewic S."/>
            <person name="Schwartz D.C."/>
        </authorList>
    </citation>
    <scope>NUCLEOTIDE SEQUENCE [LARGE SCALE GENOMIC DNA]</scope>
    <source>
        <strain evidence="10">ATCC 11170 / ATH 1.1.1 / DSM 467 / LMG 4362 / NCIMB 8255 / S1</strain>
    </source>
</reference>
<dbReference type="PANTHER" id="PTHR30572:SF4">
    <property type="entry name" value="ABC TRANSPORTER PERMEASE YTRF"/>
    <property type="match status" value="1"/>
</dbReference>
<dbReference type="InterPro" id="IPR050250">
    <property type="entry name" value="Macrolide_Exporter_MacB"/>
</dbReference>
<dbReference type="KEGG" id="rru:Rru_A2806"/>
<feature type="domain" description="ABC3 transporter permease C-terminal" evidence="8">
    <location>
        <begin position="307"/>
        <end position="417"/>
    </location>
</feature>
<dbReference type="HOGENOM" id="CLU_000604_8_4_5"/>
<feature type="transmembrane region" description="Helical" evidence="7">
    <location>
        <begin position="348"/>
        <end position="369"/>
    </location>
</feature>
<proteinExistence type="inferred from homology"/>
<evidence type="ECO:0000256" key="1">
    <source>
        <dbReference type="ARBA" id="ARBA00004651"/>
    </source>
</evidence>
<dbReference type="PATRIC" id="fig|269796.9.peg.2912"/>
<feature type="transmembrane region" description="Helical" evidence="7">
    <location>
        <begin position="389"/>
        <end position="411"/>
    </location>
</feature>
<feature type="transmembrane region" description="Helical" evidence="7">
    <location>
        <begin position="303"/>
        <end position="328"/>
    </location>
</feature>
<dbReference type="Proteomes" id="UP000001929">
    <property type="component" value="Chromosome"/>
</dbReference>
<evidence type="ECO:0000256" key="7">
    <source>
        <dbReference type="SAM" id="Phobius"/>
    </source>
</evidence>
<dbReference type="RefSeq" id="WP_011390616.1">
    <property type="nucleotide sequence ID" value="NC_007643.1"/>
</dbReference>
<sequence length="429" mass="45249">MFFHMLRQSFLEGRKRKILAAVTVALAATLITTLFTISLDVGDKMAREMKSYGSNIRVVPKSEAVPLRIGGVDYNPLKGRDYLDEADLPKMKDIFWRNNIVGLAPTLRTPVRLGEEKAVSLIGTYFDKPMPLPDDPDYRTGVRQTSGFWSVDGAWPQDDASDQALVGVTLAGRLGLTKGATVSVVDEATGTSRSFTVSGLLTTGGVEDDAVVVPLAVVQEMAGLAGKVAEVEISALTIPENELSTKARRDTEKLSTAEYDTWYCTAYVSSIAHQIEEAVVNASARPIWQVAAGEGAVIGKIQALLLVVGLAAFVSAAMGVSSMMNTTITERAREIGLMKALGAAGGEIYLLFLGEAVIVGGIGGLVGWGLGLGLAQGVGLMVFGSTVTIAWVSGPLVVLVSIAMALAGSALPARAITALMPVEVLHGRR</sequence>
<gene>
    <name evidence="9" type="ordered locus">Rru_A2806</name>
</gene>
<dbReference type="eggNOG" id="COG0577">
    <property type="taxonomic scope" value="Bacteria"/>
</dbReference>
<dbReference type="AlphaFoldDB" id="Q2RQJ2"/>
<keyword evidence="4 7" id="KW-1133">Transmembrane helix</keyword>
<evidence type="ECO:0000256" key="6">
    <source>
        <dbReference type="ARBA" id="ARBA00038076"/>
    </source>
</evidence>
<dbReference type="InterPro" id="IPR003838">
    <property type="entry name" value="ABC3_permease_C"/>
</dbReference>
<evidence type="ECO:0000256" key="5">
    <source>
        <dbReference type="ARBA" id="ARBA00023136"/>
    </source>
</evidence>
<name>Q2RQJ2_RHORT</name>
<evidence type="ECO:0000313" key="9">
    <source>
        <dbReference type="EMBL" id="ABC23603.1"/>
    </source>
</evidence>
<keyword evidence="10" id="KW-1185">Reference proteome</keyword>
<protein>
    <recommendedName>
        <fullName evidence="8">ABC3 transporter permease C-terminal domain-containing protein</fullName>
    </recommendedName>
</protein>
<dbReference type="PANTHER" id="PTHR30572">
    <property type="entry name" value="MEMBRANE COMPONENT OF TRANSPORTER-RELATED"/>
    <property type="match status" value="1"/>
</dbReference>
<dbReference type="EMBL" id="CP000230">
    <property type="protein sequence ID" value="ABC23603.1"/>
    <property type="molecule type" value="Genomic_DNA"/>
</dbReference>